<evidence type="ECO:0000256" key="5">
    <source>
        <dbReference type="ARBA" id="ARBA00022989"/>
    </source>
</evidence>
<dbReference type="Gene3D" id="1.20.1560.10">
    <property type="entry name" value="ABC transporter type 1, transmembrane domain"/>
    <property type="match status" value="1"/>
</dbReference>
<feature type="transmembrane region" description="Helical" evidence="7">
    <location>
        <begin position="31"/>
        <end position="55"/>
    </location>
</feature>
<dbReference type="Pfam" id="PF00005">
    <property type="entry name" value="ABC_tran"/>
    <property type="match status" value="1"/>
</dbReference>
<keyword evidence="5 7" id="KW-1133">Transmembrane helix</keyword>
<dbReference type="InterPro" id="IPR011527">
    <property type="entry name" value="ABC1_TM_dom"/>
</dbReference>
<evidence type="ECO:0000256" key="6">
    <source>
        <dbReference type="ARBA" id="ARBA00023136"/>
    </source>
</evidence>
<dbReference type="InterPro" id="IPR036640">
    <property type="entry name" value="ABC1_TM_sf"/>
</dbReference>
<protein>
    <submittedName>
        <fullName evidence="10">ABC transporter ATP-binding protein</fullName>
    </submittedName>
</protein>
<dbReference type="SUPFAM" id="SSF52540">
    <property type="entry name" value="P-loop containing nucleoside triphosphate hydrolases"/>
    <property type="match status" value="1"/>
</dbReference>
<name>A0ABR9R0V8_9FIRM</name>
<evidence type="ECO:0000259" key="9">
    <source>
        <dbReference type="PROSITE" id="PS50929"/>
    </source>
</evidence>
<evidence type="ECO:0000256" key="3">
    <source>
        <dbReference type="ARBA" id="ARBA00022741"/>
    </source>
</evidence>
<gene>
    <name evidence="10" type="ORF">INF35_02955</name>
</gene>
<keyword evidence="4 10" id="KW-0067">ATP-binding</keyword>
<dbReference type="EMBL" id="JADCKC010000001">
    <property type="protein sequence ID" value="MBE5036751.1"/>
    <property type="molecule type" value="Genomic_DNA"/>
</dbReference>
<dbReference type="Gene3D" id="3.40.50.300">
    <property type="entry name" value="P-loop containing nucleotide triphosphate hydrolases"/>
    <property type="match status" value="1"/>
</dbReference>
<evidence type="ECO:0000256" key="2">
    <source>
        <dbReference type="ARBA" id="ARBA00022692"/>
    </source>
</evidence>
<organism evidence="10 11">
    <name type="scientific">Gemmiger gallinarum</name>
    <dbReference type="NCBI Taxonomy" id="2779354"/>
    <lineage>
        <taxon>Bacteria</taxon>
        <taxon>Bacillati</taxon>
        <taxon>Bacillota</taxon>
        <taxon>Clostridia</taxon>
        <taxon>Eubacteriales</taxon>
        <taxon>Gemmiger</taxon>
    </lineage>
</organism>
<dbReference type="PROSITE" id="PS50929">
    <property type="entry name" value="ABC_TM1F"/>
    <property type="match status" value="1"/>
</dbReference>
<evidence type="ECO:0000256" key="1">
    <source>
        <dbReference type="ARBA" id="ARBA00004651"/>
    </source>
</evidence>
<evidence type="ECO:0000313" key="10">
    <source>
        <dbReference type="EMBL" id="MBE5036751.1"/>
    </source>
</evidence>
<keyword evidence="3" id="KW-0547">Nucleotide-binding</keyword>
<keyword evidence="2 7" id="KW-0812">Transmembrane</keyword>
<feature type="transmembrane region" description="Helical" evidence="7">
    <location>
        <begin position="61"/>
        <end position="84"/>
    </location>
</feature>
<dbReference type="PANTHER" id="PTHR24221:SF646">
    <property type="entry name" value="HAEMOLYSIN SECRETION ATP-BINDING PROTEIN"/>
    <property type="match status" value="1"/>
</dbReference>
<feature type="domain" description="ABC transporter" evidence="8">
    <location>
        <begin position="354"/>
        <end position="593"/>
    </location>
</feature>
<dbReference type="InterPro" id="IPR039421">
    <property type="entry name" value="Type_1_exporter"/>
</dbReference>
<keyword evidence="11" id="KW-1185">Reference proteome</keyword>
<dbReference type="PROSITE" id="PS50893">
    <property type="entry name" value="ABC_TRANSPORTER_2"/>
    <property type="match status" value="1"/>
</dbReference>
<reference evidence="10 11" key="1">
    <citation type="submission" date="2020-10" db="EMBL/GenBank/DDBJ databases">
        <title>ChiBAC.</title>
        <authorList>
            <person name="Zenner C."/>
            <person name="Hitch T.C.A."/>
            <person name="Clavel T."/>
        </authorList>
    </citation>
    <scope>NUCLEOTIDE SEQUENCE [LARGE SCALE GENOMIC DNA]</scope>
    <source>
        <strain evidence="10 11">DSM 109015</strain>
    </source>
</reference>
<feature type="domain" description="ABC transmembrane type-1" evidence="9">
    <location>
        <begin position="143"/>
        <end position="318"/>
    </location>
</feature>
<dbReference type="InterPro" id="IPR003593">
    <property type="entry name" value="AAA+_ATPase"/>
</dbReference>
<evidence type="ECO:0000313" key="11">
    <source>
        <dbReference type="Proteomes" id="UP000768567"/>
    </source>
</evidence>
<sequence length="609" mass="68497">MKQSQKPTYNTLQNVGYMLGLSRRHYPSIPYLCLAMAAVTAGGSIAQLLIVPAVLRQVEVHAPLASLVTAIVFFGAVLFLLYGLKAYLKEVVSTSRGNLRLLMVTKISDKMARTSFPNTLDTEFENRVERALVSCQSPASPTEAVWATLTDILTNLIGFGVYLALLSGLHPLLLAVVAVTTLAGYLFSHRINQWVYQHRKEEDTYQGRLNYLLRTSTDRSYAKDIRIFGLKPWMDAVWSKVMRLYQDYLRQRQLHYLWIDVIDLVLTVARDGIAYAYLIWLALTEGLPASQFLLYFSAVSGFTQWVAGILDKISELHRQSLELSLFRETLDWPETFRFEDGKPLPSTPDMPCEIRFDHVSYRYPEAEQDTLHDICLTIHAGEKLAIVGLNGAGKTTLVRLACGFLDPTQGRVLLNGQDIRQYNRRDYYALFSAVFQDFSMLEASVAENVAQRVEGIDTDRVRQCLDQAGLTEMVRSLPQGLDTKLGRKVHEDGTELSGGQTQRLMLARALYKNGPVLVLDEPTAALDPIAEDDIYQKYNRMTAGRTSLFISHRLASTRFCDRILFIEHGRITEQGTHESLLAAGGGYAGLFAVQSKYYQEGDSEDEQAI</sequence>
<accession>A0ABR9R0V8</accession>
<dbReference type="Proteomes" id="UP000768567">
    <property type="component" value="Unassembled WGS sequence"/>
</dbReference>
<evidence type="ECO:0000256" key="4">
    <source>
        <dbReference type="ARBA" id="ARBA00022840"/>
    </source>
</evidence>
<keyword evidence="6 7" id="KW-0472">Membrane</keyword>
<evidence type="ECO:0000256" key="7">
    <source>
        <dbReference type="SAM" id="Phobius"/>
    </source>
</evidence>
<dbReference type="PANTHER" id="PTHR24221">
    <property type="entry name" value="ATP-BINDING CASSETTE SUB-FAMILY B"/>
    <property type="match status" value="1"/>
</dbReference>
<proteinExistence type="predicted"/>
<evidence type="ECO:0000259" key="8">
    <source>
        <dbReference type="PROSITE" id="PS50893"/>
    </source>
</evidence>
<dbReference type="SMART" id="SM00382">
    <property type="entry name" value="AAA"/>
    <property type="match status" value="1"/>
</dbReference>
<dbReference type="GO" id="GO:0005524">
    <property type="term" value="F:ATP binding"/>
    <property type="evidence" value="ECO:0007669"/>
    <property type="project" value="UniProtKB-KW"/>
</dbReference>
<comment type="caution">
    <text evidence="10">The sequence shown here is derived from an EMBL/GenBank/DDBJ whole genome shotgun (WGS) entry which is preliminary data.</text>
</comment>
<dbReference type="RefSeq" id="WP_193500036.1">
    <property type="nucleotide sequence ID" value="NZ_JADCKC010000001.1"/>
</dbReference>
<comment type="subcellular location">
    <subcellularLocation>
        <location evidence="1">Cell membrane</location>
        <topology evidence="1">Multi-pass membrane protein</topology>
    </subcellularLocation>
</comment>
<dbReference type="SUPFAM" id="SSF90123">
    <property type="entry name" value="ABC transporter transmembrane region"/>
    <property type="match status" value="1"/>
</dbReference>
<dbReference type="InterPro" id="IPR027417">
    <property type="entry name" value="P-loop_NTPase"/>
</dbReference>
<dbReference type="InterPro" id="IPR003439">
    <property type="entry name" value="ABC_transporter-like_ATP-bd"/>
</dbReference>